<gene>
    <name evidence="2" type="ORF">CTI12_AA266980</name>
</gene>
<dbReference type="PANTHER" id="PTHR14795">
    <property type="entry name" value="HELICASE RELATED"/>
    <property type="match status" value="1"/>
</dbReference>
<sequence length="95" mass="11169">MRIKITFISILLLLVLFHTYRCEKVKNSEVIELKSENDDEDVVWIVQLSDLHFSVHYPQRAVEFRNFVAETLAMIKPALVLITGDLTGMEYYFIF</sequence>
<evidence type="ECO:0000313" key="2">
    <source>
        <dbReference type="EMBL" id="PWA72676.1"/>
    </source>
</evidence>
<dbReference type="OrthoDB" id="27234at2759"/>
<comment type="caution">
    <text evidence="2">The sequence shown here is derived from an EMBL/GenBank/DDBJ whole genome shotgun (WGS) entry which is preliminary data.</text>
</comment>
<proteinExistence type="predicted"/>
<dbReference type="EMBL" id="PKPP01002860">
    <property type="protein sequence ID" value="PWA72676.1"/>
    <property type="molecule type" value="Genomic_DNA"/>
</dbReference>
<dbReference type="AlphaFoldDB" id="A0A2U1NGU4"/>
<dbReference type="Gene3D" id="3.60.21.10">
    <property type="match status" value="1"/>
</dbReference>
<organism evidence="2 3">
    <name type="scientific">Artemisia annua</name>
    <name type="common">Sweet wormwood</name>
    <dbReference type="NCBI Taxonomy" id="35608"/>
    <lineage>
        <taxon>Eukaryota</taxon>
        <taxon>Viridiplantae</taxon>
        <taxon>Streptophyta</taxon>
        <taxon>Embryophyta</taxon>
        <taxon>Tracheophyta</taxon>
        <taxon>Spermatophyta</taxon>
        <taxon>Magnoliopsida</taxon>
        <taxon>eudicotyledons</taxon>
        <taxon>Gunneridae</taxon>
        <taxon>Pentapetalae</taxon>
        <taxon>asterids</taxon>
        <taxon>campanulids</taxon>
        <taxon>Asterales</taxon>
        <taxon>Asteraceae</taxon>
        <taxon>Asteroideae</taxon>
        <taxon>Anthemideae</taxon>
        <taxon>Artemisiinae</taxon>
        <taxon>Artemisia</taxon>
    </lineage>
</organism>
<evidence type="ECO:0000256" key="1">
    <source>
        <dbReference type="SAM" id="SignalP"/>
    </source>
</evidence>
<feature type="chain" id="PRO_5015562923" evidence="1">
    <location>
        <begin position="23"/>
        <end position="95"/>
    </location>
</feature>
<keyword evidence="1" id="KW-0732">Signal</keyword>
<keyword evidence="3" id="KW-1185">Reference proteome</keyword>
<dbReference type="InterPro" id="IPR029052">
    <property type="entry name" value="Metallo-depent_PP-like"/>
</dbReference>
<evidence type="ECO:0000313" key="3">
    <source>
        <dbReference type="Proteomes" id="UP000245207"/>
    </source>
</evidence>
<accession>A0A2U1NGU4</accession>
<dbReference type="STRING" id="35608.A0A2U1NGU4"/>
<dbReference type="SUPFAM" id="SSF56300">
    <property type="entry name" value="Metallo-dependent phosphatases"/>
    <property type="match status" value="1"/>
</dbReference>
<feature type="signal peptide" evidence="1">
    <location>
        <begin position="1"/>
        <end position="22"/>
    </location>
</feature>
<dbReference type="Proteomes" id="UP000245207">
    <property type="component" value="Unassembled WGS sequence"/>
</dbReference>
<protein>
    <submittedName>
        <fullName evidence="2">Metallophosphoesterase domain-containing protein</fullName>
    </submittedName>
</protein>
<dbReference type="PANTHER" id="PTHR14795:SF0">
    <property type="entry name" value="TRANSMEMBRANE PROTEIN 62"/>
    <property type="match status" value="1"/>
</dbReference>
<reference evidence="2 3" key="1">
    <citation type="journal article" date="2018" name="Mol. Plant">
        <title>The genome of Artemisia annua provides insight into the evolution of Asteraceae family and artemisinin biosynthesis.</title>
        <authorList>
            <person name="Shen Q."/>
            <person name="Zhang L."/>
            <person name="Liao Z."/>
            <person name="Wang S."/>
            <person name="Yan T."/>
            <person name="Shi P."/>
            <person name="Liu M."/>
            <person name="Fu X."/>
            <person name="Pan Q."/>
            <person name="Wang Y."/>
            <person name="Lv Z."/>
            <person name="Lu X."/>
            <person name="Zhang F."/>
            <person name="Jiang W."/>
            <person name="Ma Y."/>
            <person name="Chen M."/>
            <person name="Hao X."/>
            <person name="Li L."/>
            <person name="Tang Y."/>
            <person name="Lv G."/>
            <person name="Zhou Y."/>
            <person name="Sun X."/>
            <person name="Brodelius P.E."/>
            <person name="Rose J.K.C."/>
            <person name="Tang K."/>
        </authorList>
    </citation>
    <scope>NUCLEOTIDE SEQUENCE [LARGE SCALE GENOMIC DNA]</scope>
    <source>
        <strain evidence="3">cv. Huhao1</strain>
        <tissue evidence="2">Leaf</tissue>
    </source>
</reference>
<name>A0A2U1NGU4_ARTAN</name>